<comment type="caution">
    <text evidence="1">The sequence shown here is derived from an EMBL/GenBank/DDBJ whole genome shotgun (WGS) entry which is preliminary data.</text>
</comment>
<reference evidence="1 2" key="1">
    <citation type="submission" date="2021-01" db="EMBL/GenBank/DDBJ databases">
        <title>Genomic Encyclopedia of Type Strains, Phase IV (KMG-IV): sequencing the most valuable type-strain genomes for metagenomic binning, comparative biology and taxonomic classification.</title>
        <authorList>
            <person name="Goeker M."/>
        </authorList>
    </citation>
    <scope>NUCLEOTIDE SEQUENCE [LARGE SCALE GENOMIC DNA]</scope>
    <source>
        <strain evidence="1 2">DSM 100968</strain>
    </source>
</reference>
<proteinExistence type="predicted"/>
<gene>
    <name evidence="1" type="ORF">JOC27_001261</name>
</gene>
<name>A0ABS2Q828_9BACL</name>
<keyword evidence="2" id="KW-1185">Reference proteome</keyword>
<sequence>MDSKNPFFDNIEKKTRMNKDEIYKIADSVSGADFNNPVVVRQLIGRIGLAAGVDVPKEKEEALVKAITSGNLPANFSSLAKMFGQNK</sequence>
<dbReference type="InterPro" id="IPR025942">
    <property type="entry name" value="SpoVIF"/>
</dbReference>
<dbReference type="Pfam" id="PF14069">
    <property type="entry name" value="SpoVIF"/>
    <property type="match status" value="1"/>
</dbReference>
<organism evidence="1 2">
    <name type="scientific">Sporolactobacillus spathodeae</name>
    <dbReference type="NCBI Taxonomy" id="1465502"/>
    <lineage>
        <taxon>Bacteria</taxon>
        <taxon>Bacillati</taxon>
        <taxon>Bacillota</taxon>
        <taxon>Bacilli</taxon>
        <taxon>Bacillales</taxon>
        <taxon>Sporolactobacillaceae</taxon>
        <taxon>Sporolactobacillus</taxon>
    </lineage>
</organism>
<evidence type="ECO:0000313" key="1">
    <source>
        <dbReference type="EMBL" id="MBM7657811.1"/>
    </source>
</evidence>
<protein>
    <recommendedName>
        <fullName evidence="3">Stage VI sporulation protein F</fullName>
    </recommendedName>
</protein>
<evidence type="ECO:0008006" key="3">
    <source>
        <dbReference type="Google" id="ProtNLM"/>
    </source>
</evidence>
<dbReference type="EMBL" id="JAFBEV010000009">
    <property type="protein sequence ID" value="MBM7657811.1"/>
    <property type="molecule type" value="Genomic_DNA"/>
</dbReference>
<dbReference type="RefSeq" id="WP_205006139.1">
    <property type="nucleotide sequence ID" value="NZ_CBCRXA010000009.1"/>
</dbReference>
<accession>A0ABS2Q828</accession>
<dbReference type="Proteomes" id="UP000823201">
    <property type="component" value="Unassembled WGS sequence"/>
</dbReference>
<evidence type="ECO:0000313" key="2">
    <source>
        <dbReference type="Proteomes" id="UP000823201"/>
    </source>
</evidence>